<sequence length="300" mass="33188">MKNLMIIVNPTSGDNQGASYAQQLKEKLAPHFDQVELMETEGDGDATDFARQACEEGYDSVYVIGGDGTINEVVNGIAEQDHRPKMGFLPGGTNNTYAQLFNMSNDIEESIEQINLEEVRAVDIGKCNDTYFSYYACFGEMIDATTSTSSEEKERLGTLAYAKNIVKALPNDQVHELQIKSDTESFEGKASHVFVLLTNQVGNLRFSKKKVSLQDGEFDVVIVTDEGLGAKLSALKDMVFGQLNENENITAFTCRELSITCPDKEDIQLDLDGDMGPKLPAQIKVLPQHIQFYVPEAMED</sequence>
<dbReference type="InterPro" id="IPR005218">
    <property type="entry name" value="Diacylglycerol/lipid_kinase"/>
</dbReference>
<dbReference type="Proteomes" id="UP000234239">
    <property type="component" value="Unassembled WGS sequence"/>
</dbReference>
<dbReference type="GO" id="GO:0004143">
    <property type="term" value="F:ATP-dependent diacylglycerol kinase activity"/>
    <property type="evidence" value="ECO:0007669"/>
    <property type="project" value="TreeGrafter"/>
</dbReference>
<dbReference type="GO" id="GO:0005524">
    <property type="term" value="F:ATP binding"/>
    <property type="evidence" value="ECO:0007669"/>
    <property type="project" value="UniProtKB-KW"/>
</dbReference>
<evidence type="ECO:0000256" key="11">
    <source>
        <dbReference type="ARBA" id="ARBA00023209"/>
    </source>
</evidence>
<proteinExistence type="inferred from homology"/>
<reference evidence="16" key="2">
    <citation type="submission" date="2016-01" db="EMBL/GenBank/DDBJ databases">
        <title>Six Aerococcus type strain genome sequencing and assembly using PacBio and Illumina Hiseq.</title>
        <authorList>
            <person name="Carkaci D."/>
            <person name="Dargis R."/>
            <person name="Nielsen X.C."/>
            <person name="Skovgaard O."/>
            <person name="Fuursted K."/>
            <person name="Christensen J.J."/>
        </authorList>
    </citation>
    <scope>NUCLEOTIDE SEQUENCE [LARGE SCALE GENOMIC DNA]</scope>
    <source>
        <strain evidence="16">CCUG43001</strain>
    </source>
</reference>
<feature type="domain" description="DAGKc" evidence="13">
    <location>
        <begin position="1"/>
        <end position="131"/>
    </location>
</feature>
<gene>
    <name evidence="14" type="ORF">AWM72_06455</name>
    <name evidence="15" type="ORF">CYJ28_10040</name>
</gene>
<reference evidence="14 16" key="1">
    <citation type="journal article" date="2016" name="Genome Announc.">
        <title>Complete Genome Sequences of Aerococcus christensenii CCUG 28831T, Aerococcus sanguinicola CCUG 43001T, Aerococcus urinae CCUG 36881T, Aerococcus urinaeequi CCUG 28094T, Aerococcus urinaehominis CCUG 42038 BT, and Aerococcus viridans CCUG 4311T.</title>
        <authorList>
            <person name="Carkaci D."/>
            <person name="Dargis R."/>
            <person name="Nielsen X.C."/>
            <person name="Skovgaard O."/>
            <person name="Fuursted K."/>
            <person name="Christensen J.J."/>
        </authorList>
    </citation>
    <scope>NUCLEOTIDE SEQUENCE [LARGE SCALE GENOMIC DNA]</scope>
    <source>
        <strain evidence="14 16">CCUG43001</strain>
    </source>
</reference>
<comment type="similarity">
    <text evidence="2">Belongs to the diacylglycerol/lipid kinase family.</text>
</comment>
<evidence type="ECO:0000256" key="8">
    <source>
        <dbReference type="ARBA" id="ARBA00022840"/>
    </source>
</evidence>
<dbReference type="OrthoDB" id="142078at2"/>
<evidence type="ECO:0000256" key="3">
    <source>
        <dbReference type="ARBA" id="ARBA00022516"/>
    </source>
</evidence>
<evidence type="ECO:0000256" key="1">
    <source>
        <dbReference type="ARBA" id="ARBA00001946"/>
    </source>
</evidence>
<evidence type="ECO:0000256" key="7">
    <source>
        <dbReference type="ARBA" id="ARBA00022777"/>
    </source>
</evidence>
<dbReference type="SMART" id="SM00046">
    <property type="entry name" value="DAGKc"/>
    <property type="match status" value="1"/>
</dbReference>
<reference evidence="15 17" key="3">
    <citation type="submission" date="2017-12" db="EMBL/GenBank/DDBJ databases">
        <title>Phylogenetic diversity of female urinary microbiome.</title>
        <authorList>
            <person name="Thomas-White K."/>
            <person name="Wolfe A.J."/>
        </authorList>
    </citation>
    <scope>NUCLEOTIDE SEQUENCE [LARGE SCALE GENOMIC DNA]</scope>
    <source>
        <strain evidence="15 17">UMB0139</strain>
    </source>
</reference>
<dbReference type="InterPro" id="IPR016064">
    <property type="entry name" value="NAD/diacylglycerol_kinase_sf"/>
</dbReference>
<keyword evidence="5" id="KW-0479">Metal-binding</keyword>
<keyword evidence="9" id="KW-0460">Magnesium</keyword>
<dbReference type="AlphaFoldDB" id="A0A0X8FBT3"/>
<keyword evidence="8" id="KW-0067">ATP-binding</keyword>
<evidence type="ECO:0000313" key="17">
    <source>
        <dbReference type="Proteomes" id="UP000234239"/>
    </source>
</evidence>
<dbReference type="InterPro" id="IPR001206">
    <property type="entry name" value="Diacylglycerol_kinase_cat_dom"/>
</dbReference>
<dbReference type="RefSeq" id="WP_067975076.1">
    <property type="nucleotide sequence ID" value="NZ_CAJHKM010000008.1"/>
</dbReference>
<evidence type="ECO:0000256" key="6">
    <source>
        <dbReference type="ARBA" id="ARBA00022741"/>
    </source>
</evidence>
<comment type="cofactor">
    <cofactor evidence="1">
        <name>Mg(2+)</name>
        <dbReference type="ChEBI" id="CHEBI:18420"/>
    </cofactor>
</comment>
<dbReference type="PROSITE" id="PS50146">
    <property type="entry name" value="DAGK"/>
    <property type="match status" value="1"/>
</dbReference>
<dbReference type="EMBL" id="CP014160">
    <property type="protein sequence ID" value="AMB94427.1"/>
    <property type="molecule type" value="Genomic_DNA"/>
</dbReference>
<keyword evidence="11" id="KW-0594">Phospholipid biosynthesis</keyword>
<keyword evidence="4" id="KW-0808">Transferase</keyword>
<evidence type="ECO:0000256" key="9">
    <source>
        <dbReference type="ARBA" id="ARBA00022842"/>
    </source>
</evidence>
<dbReference type="NCBIfam" id="TIGR00147">
    <property type="entry name" value="YegS/Rv2252/BmrU family lipid kinase"/>
    <property type="match status" value="1"/>
</dbReference>
<evidence type="ECO:0000256" key="5">
    <source>
        <dbReference type="ARBA" id="ARBA00022723"/>
    </source>
</evidence>
<keyword evidence="3" id="KW-0444">Lipid biosynthesis</keyword>
<dbReference type="GO" id="GO:0046872">
    <property type="term" value="F:metal ion binding"/>
    <property type="evidence" value="ECO:0007669"/>
    <property type="project" value="UniProtKB-KW"/>
</dbReference>
<evidence type="ECO:0000313" key="16">
    <source>
        <dbReference type="Proteomes" id="UP000069912"/>
    </source>
</evidence>
<dbReference type="InterPro" id="IPR050187">
    <property type="entry name" value="Lipid_Phosphate_FormReg"/>
</dbReference>
<evidence type="ECO:0000256" key="12">
    <source>
        <dbReference type="ARBA" id="ARBA00023264"/>
    </source>
</evidence>
<evidence type="ECO:0000256" key="2">
    <source>
        <dbReference type="ARBA" id="ARBA00005983"/>
    </source>
</evidence>
<dbReference type="PANTHER" id="PTHR12358">
    <property type="entry name" value="SPHINGOSINE KINASE"/>
    <property type="match status" value="1"/>
</dbReference>
<dbReference type="GeneID" id="92903705"/>
<dbReference type="GO" id="GO:0008654">
    <property type="term" value="P:phospholipid biosynthetic process"/>
    <property type="evidence" value="ECO:0007669"/>
    <property type="project" value="UniProtKB-KW"/>
</dbReference>
<evidence type="ECO:0000259" key="13">
    <source>
        <dbReference type="PROSITE" id="PS50146"/>
    </source>
</evidence>
<dbReference type="EMBL" id="PKGY01000009">
    <property type="protein sequence ID" value="PKZ20464.1"/>
    <property type="molecule type" value="Genomic_DNA"/>
</dbReference>
<evidence type="ECO:0000256" key="4">
    <source>
        <dbReference type="ARBA" id="ARBA00022679"/>
    </source>
</evidence>
<organism evidence="14 16">
    <name type="scientific">Aerococcus sanguinicola</name>
    <dbReference type="NCBI Taxonomy" id="119206"/>
    <lineage>
        <taxon>Bacteria</taxon>
        <taxon>Bacillati</taxon>
        <taxon>Bacillota</taxon>
        <taxon>Bacilli</taxon>
        <taxon>Lactobacillales</taxon>
        <taxon>Aerococcaceae</taxon>
        <taxon>Aerococcus</taxon>
    </lineage>
</organism>
<dbReference type="InterPro" id="IPR045540">
    <property type="entry name" value="YegS/DAGK_C"/>
</dbReference>
<dbReference type="SUPFAM" id="SSF111331">
    <property type="entry name" value="NAD kinase/diacylglycerol kinase-like"/>
    <property type="match status" value="1"/>
</dbReference>
<keyword evidence="10" id="KW-0443">Lipid metabolism</keyword>
<dbReference type="KEGG" id="asan:AWM72_06455"/>
<keyword evidence="12" id="KW-1208">Phospholipid metabolism</keyword>
<keyword evidence="6" id="KW-0547">Nucleotide-binding</keyword>
<protein>
    <submittedName>
        <fullName evidence="14">Lipid kinase</fullName>
    </submittedName>
</protein>
<dbReference type="Gene3D" id="2.60.200.40">
    <property type="match status" value="1"/>
</dbReference>
<keyword evidence="16" id="KW-1185">Reference proteome</keyword>
<dbReference type="InterPro" id="IPR017438">
    <property type="entry name" value="ATP-NAD_kinase_N"/>
</dbReference>
<evidence type="ECO:0000313" key="15">
    <source>
        <dbReference type="EMBL" id="PKZ20464.1"/>
    </source>
</evidence>
<dbReference type="GO" id="GO:0005886">
    <property type="term" value="C:plasma membrane"/>
    <property type="evidence" value="ECO:0007669"/>
    <property type="project" value="TreeGrafter"/>
</dbReference>
<dbReference type="PANTHER" id="PTHR12358:SF106">
    <property type="entry name" value="LIPID KINASE YEGS"/>
    <property type="match status" value="1"/>
</dbReference>
<evidence type="ECO:0000256" key="10">
    <source>
        <dbReference type="ARBA" id="ARBA00023098"/>
    </source>
</evidence>
<keyword evidence="7 14" id="KW-0418">Kinase</keyword>
<dbReference type="Pfam" id="PF00781">
    <property type="entry name" value="DAGK_cat"/>
    <property type="match status" value="1"/>
</dbReference>
<evidence type="ECO:0000313" key="14">
    <source>
        <dbReference type="EMBL" id="AMB94427.1"/>
    </source>
</evidence>
<accession>A0A0X8FBT3</accession>
<dbReference type="Gene3D" id="3.40.50.10330">
    <property type="entry name" value="Probable inorganic polyphosphate/atp-NAD kinase, domain 1"/>
    <property type="match status" value="1"/>
</dbReference>
<name>A0A0X8FBT3_9LACT</name>
<dbReference type="Proteomes" id="UP000069912">
    <property type="component" value="Chromosome"/>
</dbReference>
<dbReference type="Pfam" id="PF19279">
    <property type="entry name" value="YegS_C"/>
    <property type="match status" value="1"/>
</dbReference>